<gene>
    <name evidence="1" type="ORF">DAEQUDRAFT_725345</name>
</gene>
<dbReference type="Gene3D" id="3.40.50.720">
    <property type="entry name" value="NAD(P)-binding Rossmann-like Domain"/>
    <property type="match status" value="1"/>
</dbReference>
<organism evidence="1 2">
    <name type="scientific">Daedalea quercina L-15889</name>
    <dbReference type="NCBI Taxonomy" id="1314783"/>
    <lineage>
        <taxon>Eukaryota</taxon>
        <taxon>Fungi</taxon>
        <taxon>Dikarya</taxon>
        <taxon>Basidiomycota</taxon>
        <taxon>Agaricomycotina</taxon>
        <taxon>Agaricomycetes</taxon>
        <taxon>Polyporales</taxon>
        <taxon>Fomitopsis</taxon>
    </lineage>
</organism>
<name>A0A165R8I6_9APHY</name>
<dbReference type="InterPro" id="IPR036291">
    <property type="entry name" value="NAD(P)-bd_dom_sf"/>
</dbReference>
<keyword evidence="2" id="KW-1185">Reference proteome</keyword>
<dbReference type="SUPFAM" id="SSF51735">
    <property type="entry name" value="NAD(P)-binding Rossmann-fold domains"/>
    <property type="match status" value="1"/>
</dbReference>
<dbReference type="AlphaFoldDB" id="A0A165R8I6"/>
<accession>A0A165R8I6</accession>
<dbReference type="EMBL" id="KV429051">
    <property type="protein sequence ID" value="KZT70437.1"/>
    <property type="molecule type" value="Genomic_DNA"/>
</dbReference>
<evidence type="ECO:0008006" key="3">
    <source>
        <dbReference type="Google" id="ProtNLM"/>
    </source>
</evidence>
<sequence length="247" mass="27301">MKLLLTGVTGVAGLAIYRRAVEDPEVTHITLLTRRPVPDWAVLPATAAAKTTTLIHSDFSSFPPELAKQLAENDACVWALGRSSLGMSEEEYTATTYTSVMNAARALKEAGVGAGRSADAPFRFVYISGEGADQTGRSRQMWANVKGRTERDLIEFCKDAEGMQARIYRPGYFFPSKNNPEDRTNQRSATLGVVDNVMTPVLKCVMPSVYTRTEDLSTFAVELAKGRWPETDQYRNADMHKLVKDVQ</sequence>
<reference evidence="1 2" key="1">
    <citation type="journal article" date="2016" name="Mol. Biol. Evol.">
        <title>Comparative Genomics of Early-Diverging Mushroom-Forming Fungi Provides Insights into the Origins of Lignocellulose Decay Capabilities.</title>
        <authorList>
            <person name="Nagy L.G."/>
            <person name="Riley R."/>
            <person name="Tritt A."/>
            <person name="Adam C."/>
            <person name="Daum C."/>
            <person name="Floudas D."/>
            <person name="Sun H."/>
            <person name="Yadav J.S."/>
            <person name="Pangilinan J."/>
            <person name="Larsson K.H."/>
            <person name="Matsuura K."/>
            <person name="Barry K."/>
            <person name="Labutti K."/>
            <person name="Kuo R."/>
            <person name="Ohm R.A."/>
            <person name="Bhattacharya S.S."/>
            <person name="Shirouzu T."/>
            <person name="Yoshinaga Y."/>
            <person name="Martin F.M."/>
            <person name="Grigoriev I.V."/>
            <person name="Hibbett D.S."/>
        </authorList>
    </citation>
    <scope>NUCLEOTIDE SEQUENCE [LARGE SCALE GENOMIC DNA]</scope>
    <source>
        <strain evidence="1 2">L-15889</strain>
    </source>
</reference>
<evidence type="ECO:0000313" key="2">
    <source>
        <dbReference type="Proteomes" id="UP000076727"/>
    </source>
</evidence>
<dbReference type="PANTHER" id="PTHR14097:SF8">
    <property type="entry name" value="NAD(P)-BINDING DOMAIN-CONTAINING PROTEIN"/>
    <property type="match status" value="1"/>
</dbReference>
<proteinExistence type="predicted"/>
<protein>
    <recommendedName>
        <fullName evidence="3">NAD(P)-binding domain-containing protein</fullName>
    </recommendedName>
</protein>
<dbReference type="OrthoDB" id="9975943at2759"/>
<evidence type="ECO:0000313" key="1">
    <source>
        <dbReference type="EMBL" id="KZT70437.1"/>
    </source>
</evidence>
<dbReference type="PANTHER" id="PTHR14097">
    <property type="entry name" value="OXIDOREDUCTASE HTATIP2"/>
    <property type="match status" value="1"/>
</dbReference>
<dbReference type="Proteomes" id="UP000076727">
    <property type="component" value="Unassembled WGS sequence"/>
</dbReference>